<evidence type="ECO:0000256" key="1">
    <source>
        <dbReference type="SAM" id="SignalP"/>
    </source>
</evidence>
<dbReference type="AlphaFoldDB" id="A0A438AWI9"/>
<accession>A0A438AWI9</accession>
<reference evidence="2 3" key="1">
    <citation type="submission" date="2018-11" db="EMBL/GenBank/DDBJ databases">
        <title>Rhodococcus spongicola sp. nov. and Rhodococcus xishaensis sp. nov. from marine sponges.</title>
        <authorList>
            <person name="Li L."/>
            <person name="Lin H.W."/>
        </authorList>
    </citation>
    <scope>NUCLEOTIDE SEQUENCE [LARGE SCALE GENOMIC DNA]</scope>
    <source>
        <strain evidence="2 3">LHW51113</strain>
    </source>
</reference>
<sequence length="103" mass="10346">MGFIRKAMAVITVTSGLIAGGSGIAQAASVEPSVQAVSAMTSPTATIADTGADTGSLEHVVGSVMLPFVYPFFWVACEAVADTDNLSLQATGLDELCASFGSS</sequence>
<dbReference type="RefSeq" id="WP_127953703.1">
    <property type="nucleotide sequence ID" value="NZ_RKLO01000003.1"/>
</dbReference>
<dbReference type="EMBL" id="RKLO01000003">
    <property type="protein sequence ID" value="RVW03039.1"/>
    <property type="molecule type" value="Genomic_DNA"/>
</dbReference>
<keyword evidence="3" id="KW-1185">Reference proteome</keyword>
<evidence type="ECO:0000313" key="3">
    <source>
        <dbReference type="Proteomes" id="UP000283479"/>
    </source>
</evidence>
<comment type="caution">
    <text evidence="2">The sequence shown here is derived from an EMBL/GenBank/DDBJ whole genome shotgun (WGS) entry which is preliminary data.</text>
</comment>
<feature type="signal peptide" evidence="1">
    <location>
        <begin position="1"/>
        <end position="27"/>
    </location>
</feature>
<protein>
    <submittedName>
        <fullName evidence="2">Uncharacterized protein</fullName>
    </submittedName>
</protein>
<dbReference type="Proteomes" id="UP000283479">
    <property type="component" value="Unassembled WGS sequence"/>
</dbReference>
<gene>
    <name evidence="2" type="ORF">EGT50_10040</name>
</gene>
<keyword evidence="1" id="KW-0732">Signal</keyword>
<name>A0A438AWI9_9NOCA</name>
<evidence type="ECO:0000313" key="2">
    <source>
        <dbReference type="EMBL" id="RVW03039.1"/>
    </source>
</evidence>
<organism evidence="2 3">
    <name type="scientific">Rhodococcus xishaensis</name>
    <dbReference type="NCBI Taxonomy" id="2487364"/>
    <lineage>
        <taxon>Bacteria</taxon>
        <taxon>Bacillati</taxon>
        <taxon>Actinomycetota</taxon>
        <taxon>Actinomycetes</taxon>
        <taxon>Mycobacteriales</taxon>
        <taxon>Nocardiaceae</taxon>
        <taxon>Rhodococcus</taxon>
    </lineage>
</organism>
<dbReference type="OrthoDB" id="9907455at2"/>
<proteinExistence type="predicted"/>
<feature type="chain" id="PRO_5019420511" evidence="1">
    <location>
        <begin position="28"/>
        <end position="103"/>
    </location>
</feature>